<accession>A0A1Y1Y245</accession>
<organism evidence="2 3">
    <name type="scientific">Basidiobolus meristosporus CBS 931.73</name>
    <dbReference type="NCBI Taxonomy" id="1314790"/>
    <lineage>
        <taxon>Eukaryota</taxon>
        <taxon>Fungi</taxon>
        <taxon>Fungi incertae sedis</taxon>
        <taxon>Zoopagomycota</taxon>
        <taxon>Entomophthoromycotina</taxon>
        <taxon>Basidiobolomycetes</taxon>
        <taxon>Basidiobolales</taxon>
        <taxon>Basidiobolaceae</taxon>
        <taxon>Basidiobolus</taxon>
    </lineage>
</organism>
<name>A0A1Y1Y245_9FUNG</name>
<dbReference type="Proteomes" id="UP000193498">
    <property type="component" value="Unassembled WGS sequence"/>
</dbReference>
<gene>
    <name evidence="2" type="ORF">K493DRAFT_354882</name>
</gene>
<dbReference type="InParanoid" id="A0A1Y1Y245"/>
<evidence type="ECO:0000313" key="3">
    <source>
        <dbReference type="Proteomes" id="UP000193498"/>
    </source>
</evidence>
<reference evidence="2 3" key="1">
    <citation type="submission" date="2016-07" db="EMBL/GenBank/DDBJ databases">
        <title>Pervasive Adenine N6-methylation of Active Genes in Fungi.</title>
        <authorList>
            <consortium name="DOE Joint Genome Institute"/>
            <person name="Mondo S.J."/>
            <person name="Dannebaum R.O."/>
            <person name="Kuo R.C."/>
            <person name="Labutti K."/>
            <person name="Haridas S."/>
            <person name="Kuo A."/>
            <person name="Salamov A."/>
            <person name="Ahrendt S.R."/>
            <person name="Lipzen A."/>
            <person name="Sullivan W."/>
            <person name="Andreopoulos W.B."/>
            <person name="Clum A."/>
            <person name="Lindquist E."/>
            <person name="Daum C."/>
            <person name="Ramamoorthy G.K."/>
            <person name="Gryganskyi A."/>
            <person name="Culley D."/>
            <person name="Magnuson J.K."/>
            <person name="James T.Y."/>
            <person name="O'Malley M.A."/>
            <person name="Stajich J.E."/>
            <person name="Spatafora J.W."/>
            <person name="Visel A."/>
            <person name="Grigoriev I.V."/>
        </authorList>
    </citation>
    <scope>NUCLEOTIDE SEQUENCE [LARGE SCALE GENOMIC DNA]</scope>
    <source>
        <strain evidence="2 3">CBS 931.73</strain>
    </source>
</reference>
<protein>
    <recommendedName>
        <fullName evidence="1">Phosphodiester glycosidase domain-containing protein</fullName>
    </recommendedName>
</protein>
<dbReference type="InterPro" id="IPR018711">
    <property type="entry name" value="NAGPA"/>
</dbReference>
<proteinExistence type="predicted"/>
<dbReference type="AlphaFoldDB" id="A0A1Y1Y245"/>
<evidence type="ECO:0000313" key="2">
    <source>
        <dbReference type="EMBL" id="ORX92082.1"/>
    </source>
</evidence>
<sequence length="313" mass="34159">MTTTEAGIVEAKELSSTAIISDIEAVGVAYIGEKSVANSGRYGINGGFFNSLSKPAGELLSITYFSKGETGQKNQKQQAGNGSSRCDQNGKLIEGLCYDKSKPTNYTRGTMICHQDSNGALTADVAVIRHIKESKIEEENIQWAIGGYSLHLDKSYTDHEYMMKLYVEEHACSINEVGRGRCTHRSALGFRRTDGKMVLASFRSCSVLEVRNAMKHDYQCDIGIMLDGGGSSQISGVGVKTDTSKSNVAPEIHMDYSFEAQIRRKGKDFKGGRAIYSMVTVNPDTWVDVSSLIVQKVPIPAAITIGRRSRGRC</sequence>
<dbReference type="EMBL" id="MCFE01000292">
    <property type="protein sequence ID" value="ORX92082.1"/>
    <property type="molecule type" value="Genomic_DNA"/>
</dbReference>
<comment type="caution">
    <text evidence="2">The sequence shown here is derived from an EMBL/GenBank/DDBJ whole genome shotgun (WGS) entry which is preliminary data.</text>
</comment>
<feature type="domain" description="Phosphodiester glycosidase" evidence="1">
    <location>
        <begin position="116"/>
        <end position="235"/>
    </location>
</feature>
<keyword evidence="3" id="KW-1185">Reference proteome</keyword>
<dbReference type="Pfam" id="PF09992">
    <property type="entry name" value="NAGPA"/>
    <property type="match status" value="1"/>
</dbReference>
<evidence type="ECO:0000259" key="1">
    <source>
        <dbReference type="Pfam" id="PF09992"/>
    </source>
</evidence>